<protein>
    <submittedName>
        <fullName evidence="2">Uncharacterized protein</fullName>
    </submittedName>
</protein>
<evidence type="ECO:0000256" key="1">
    <source>
        <dbReference type="SAM" id="MobiDB-lite"/>
    </source>
</evidence>
<evidence type="ECO:0000313" key="3">
    <source>
        <dbReference type="EMBL" id="CAF5190243.1"/>
    </source>
</evidence>
<dbReference type="AlphaFoldDB" id="A0A817AFW6"/>
<evidence type="ECO:0000313" key="2">
    <source>
        <dbReference type="EMBL" id="CAF2258475.1"/>
    </source>
</evidence>
<gene>
    <name evidence="2" type="ORF">MBJ925_LOCUS38388</name>
    <name evidence="3" type="ORF">SMN809_LOCUS72025</name>
</gene>
<proteinExistence type="predicted"/>
<name>A0A817AFW6_9BILA</name>
<dbReference type="Proteomes" id="UP000663824">
    <property type="component" value="Unassembled WGS sequence"/>
</dbReference>
<dbReference type="EMBL" id="CAJNRE010021458">
    <property type="protein sequence ID" value="CAF2258475.1"/>
    <property type="molecule type" value="Genomic_DNA"/>
</dbReference>
<feature type="compositionally biased region" description="Basic and acidic residues" evidence="1">
    <location>
        <begin position="12"/>
        <end position="24"/>
    </location>
</feature>
<reference evidence="2" key="1">
    <citation type="submission" date="2021-02" db="EMBL/GenBank/DDBJ databases">
        <authorList>
            <person name="Nowell W R."/>
        </authorList>
    </citation>
    <scope>NUCLEOTIDE SEQUENCE</scope>
</reference>
<dbReference type="Proteomes" id="UP000676336">
    <property type="component" value="Unassembled WGS sequence"/>
</dbReference>
<accession>A0A817AFW6</accession>
<evidence type="ECO:0000313" key="4">
    <source>
        <dbReference type="Proteomes" id="UP000663824"/>
    </source>
</evidence>
<sequence length="41" mass="4682">TSHESTVNPEEQQIHFKPRYDEKSSSITCTPSNRNTESSTK</sequence>
<organism evidence="2 4">
    <name type="scientific">Rotaria magnacalcarata</name>
    <dbReference type="NCBI Taxonomy" id="392030"/>
    <lineage>
        <taxon>Eukaryota</taxon>
        <taxon>Metazoa</taxon>
        <taxon>Spiralia</taxon>
        <taxon>Gnathifera</taxon>
        <taxon>Rotifera</taxon>
        <taxon>Eurotatoria</taxon>
        <taxon>Bdelloidea</taxon>
        <taxon>Philodinida</taxon>
        <taxon>Philodinidae</taxon>
        <taxon>Rotaria</taxon>
    </lineage>
</organism>
<dbReference type="EMBL" id="CAJOBI010324830">
    <property type="protein sequence ID" value="CAF5190243.1"/>
    <property type="molecule type" value="Genomic_DNA"/>
</dbReference>
<feature type="compositionally biased region" description="Polar residues" evidence="1">
    <location>
        <begin position="25"/>
        <end position="41"/>
    </location>
</feature>
<comment type="caution">
    <text evidence="2">The sequence shown here is derived from an EMBL/GenBank/DDBJ whole genome shotgun (WGS) entry which is preliminary data.</text>
</comment>
<feature type="compositionally biased region" description="Polar residues" evidence="1">
    <location>
        <begin position="1"/>
        <end position="11"/>
    </location>
</feature>
<feature type="region of interest" description="Disordered" evidence="1">
    <location>
        <begin position="1"/>
        <end position="41"/>
    </location>
</feature>
<feature type="non-terminal residue" evidence="2">
    <location>
        <position position="1"/>
    </location>
</feature>